<dbReference type="SUPFAM" id="SSF54495">
    <property type="entry name" value="UBC-like"/>
    <property type="match status" value="1"/>
</dbReference>
<reference evidence="2 3" key="1">
    <citation type="journal article" date="2018" name="BMC Genomics">
        <title>Comparative genome analyses reveal sequence features reflecting distinct modes of host-adaptation between dicot and monocot powdery mildew.</title>
        <authorList>
            <person name="Wu Y."/>
            <person name="Ma X."/>
            <person name="Pan Z."/>
            <person name="Kale S.D."/>
            <person name="Song Y."/>
            <person name="King H."/>
            <person name="Zhang Q."/>
            <person name="Presley C."/>
            <person name="Deng X."/>
            <person name="Wei C.I."/>
            <person name="Xiao S."/>
        </authorList>
    </citation>
    <scope>NUCLEOTIDE SEQUENCE [LARGE SCALE GENOMIC DNA]</scope>
    <source>
        <strain evidence="2">UMSG2</strain>
    </source>
</reference>
<dbReference type="Gene3D" id="3.10.110.10">
    <property type="entry name" value="Ubiquitin Conjugating Enzyme"/>
    <property type="match status" value="1"/>
</dbReference>
<comment type="caution">
    <text evidence="2">The sequence shown here is derived from an EMBL/GenBank/DDBJ whole genome shotgun (WGS) entry which is preliminary data.</text>
</comment>
<dbReference type="STRING" id="212602.A0A420HG46"/>
<dbReference type="InterPro" id="IPR000608">
    <property type="entry name" value="UBC"/>
</dbReference>
<accession>A0A420HG46</accession>
<organism evidence="2 3">
    <name type="scientific">Erysiphe neolycopersici</name>
    <dbReference type="NCBI Taxonomy" id="212602"/>
    <lineage>
        <taxon>Eukaryota</taxon>
        <taxon>Fungi</taxon>
        <taxon>Dikarya</taxon>
        <taxon>Ascomycota</taxon>
        <taxon>Pezizomycotina</taxon>
        <taxon>Leotiomycetes</taxon>
        <taxon>Erysiphales</taxon>
        <taxon>Erysiphaceae</taxon>
        <taxon>Erysiphe</taxon>
    </lineage>
</organism>
<feature type="domain" description="UBC core" evidence="1">
    <location>
        <begin position="1"/>
        <end position="78"/>
    </location>
</feature>
<dbReference type="Proteomes" id="UP000286134">
    <property type="component" value="Unassembled WGS sequence"/>
</dbReference>
<evidence type="ECO:0000313" key="3">
    <source>
        <dbReference type="Proteomes" id="UP000286134"/>
    </source>
</evidence>
<evidence type="ECO:0000259" key="1">
    <source>
        <dbReference type="PROSITE" id="PS50127"/>
    </source>
</evidence>
<gene>
    <name evidence="2" type="ORF">OnM2_081012</name>
</gene>
<name>A0A420HG46_9PEZI</name>
<protein>
    <submittedName>
        <fullName evidence="2">Ubiquitin-conjugating enzyme spm2</fullName>
    </submittedName>
</protein>
<dbReference type="Pfam" id="PF00179">
    <property type="entry name" value="UQ_con"/>
    <property type="match status" value="1"/>
</dbReference>
<dbReference type="EMBL" id="MCFK01008180">
    <property type="protein sequence ID" value="RKF56390.1"/>
    <property type="molecule type" value="Genomic_DNA"/>
</dbReference>
<proteinExistence type="predicted"/>
<dbReference type="AlphaFoldDB" id="A0A420HG46"/>
<sequence length="78" mass="8975">MHCGEHYPDKPPTVQFISQINLSCVNPKNGLVDPTKLKCLVNWDRNMTMETILIELRRFMGHPSNKKLPQPDEGATYH</sequence>
<evidence type="ECO:0000313" key="2">
    <source>
        <dbReference type="EMBL" id="RKF56390.1"/>
    </source>
</evidence>
<keyword evidence="3" id="KW-1185">Reference proteome</keyword>
<dbReference type="PROSITE" id="PS50127">
    <property type="entry name" value="UBC_2"/>
    <property type="match status" value="1"/>
</dbReference>
<dbReference type="OrthoDB" id="6508832at2759"/>
<dbReference type="InterPro" id="IPR016135">
    <property type="entry name" value="UBQ-conjugating_enzyme/RWD"/>
</dbReference>